<reference evidence="3 4" key="2">
    <citation type="submission" date="2019-01" db="EMBL/GenBank/DDBJ databases">
        <title>Tautonia sociabilis, a novel thermotolerant planctomycete of Isosphaeraceae family, isolated from a 4000 m deep subterranean habitat.</title>
        <authorList>
            <person name="Kovaleva O.L."/>
            <person name="Elcheninov A.G."/>
            <person name="Van Heerden E."/>
            <person name="Toshchakov S.V."/>
            <person name="Novikov A."/>
            <person name="Bonch-Osmolovskaya E.A."/>
            <person name="Kublanov I.V."/>
        </authorList>
    </citation>
    <scope>NUCLEOTIDE SEQUENCE [LARGE SCALE GENOMIC DNA]</scope>
    <source>
        <strain evidence="3 4">GM2012</strain>
    </source>
</reference>
<dbReference type="SUPFAM" id="SSF56059">
    <property type="entry name" value="Glutathione synthetase ATP-binding domain-like"/>
    <property type="match status" value="1"/>
</dbReference>
<dbReference type="OrthoDB" id="1804072at2"/>
<evidence type="ECO:0000313" key="4">
    <source>
        <dbReference type="Proteomes" id="UP000280296"/>
    </source>
</evidence>
<keyword evidence="1" id="KW-0547">Nucleotide-binding</keyword>
<dbReference type="Proteomes" id="UP000280296">
    <property type="component" value="Unassembled WGS sequence"/>
</dbReference>
<keyword evidence="4" id="KW-1185">Reference proteome</keyword>
<comment type="caution">
    <text evidence="3">The sequence shown here is derived from an EMBL/GenBank/DDBJ whole genome shotgun (WGS) entry which is preliminary data.</text>
</comment>
<sequence>MTVSLLIVGASVRAAAGSALRAGFGPVGVDLFSDEDLRAMARSRRVEPGSYPGGLVRLAEAEPAGPWMYTGALENHPELIDRISAGRPLWGNDGATTRTVRDPMAMAEVLRSRGLPALEVLLDPAGLPEDGSWLIKPLRSAGGMGIRPWLGIGSEAGGGLPSYYQRRKRGPSGSAVFLADGRSGVLVGVTRQWIGGGAGPFGYLGSVGPVGIPGEMREQLERTGRVLSRAFGLRGLFGIDFVSEGGVAWPTEVNPRYSASVEVLEWATGRTLLREHAAVFDGAIDRHSSCRVEIPSRRVGKLIVFARRDGSIPENVRWRLDDLAAGRFPRLADLPAPGSRFRAGQPVLTLLERGRSAGECRRRLFRRLLGWRRRLDRWARGLP</sequence>
<evidence type="ECO:0000256" key="1">
    <source>
        <dbReference type="PROSITE-ProRule" id="PRU00409"/>
    </source>
</evidence>
<keyword evidence="1" id="KW-0067">ATP-binding</keyword>
<organism evidence="3 4">
    <name type="scientific">Tautonia sociabilis</name>
    <dbReference type="NCBI Taxonomy" id="2080755"/>
    <lineage>
        <taxon>Bacteria</taxon>
        <taxon>Pseudomonadati</taxon>
        <taxon>Planctomycetota</taxon>
        <taxon>Planctomycetia</taxon>
        <taxon>Isosphaerales</taxon>
        <taxon>Isosphaeraceae</taxon>
        <taxon>Tautonia</taxon>
    </lineage>
</organism>
<reference evidence="3 4" key="1">
    <citation type="submission" date="2018-12" db="EMBL/GenBank/DDBJ databases">
        <authorList>
            <person name="Toschakov S.V."/>
        </authorList>
    </citation>
    <scope>NUCLEOTIDE SEQUENCE [LARGE SCALE GENOMIC DNA]</scope>
    <source>
        <strain evidence="3 4">GM2012</strain>
    </source>
</reference>
<evidence type="ECO:0000313" key="3">
    <source>
        <dbReference type="EMBL" id="RUL81920.1"/>
    </source>
</evidence>
<dbReference type="PROSITE" id="PS50975">
    <property type="entry name" value="ATP_GRASP"/>
    <property type="match status" value="1"/>
</dbReference>
<dbReference type="EMBL" id="RYZH01000080">
    <property type="protein sequence ID" value="RUL81920.1"/>
    <property type="molecule type" value="Genomic_DNA"/>
</dbReference>
<dbReference type="AlphaFoldDB" id="A0A432MD59"/>
<gene>
    <name evidence="3" type="ORF">TsocGM_24230</name>
</gene>
<accession>A0A432MD59</accession>
<name>A0A432MD59_9BACT</name>
<feature type="domain" description="ATP-grasp" evidence="2">
    <location>
        <begin position="209"/>
        <end position="281"/>
    </location>
</feature>
<evidence type="ECO:0000259" key="2">
    <source>
        <dbReference type="PROSITE" id="PS50975"/>
    </source>
</evidence>
<dbReference type="Gene3D" id="3.30.470.20">
    <property type="entry name" value="ATP-grasp fold, B domain"/>
    <property type="match status" value="1"/>
</dbReference>
<dbReference type="GO" id="GO:0046872">
    <property type="term" value="F:metal ion binding"/>
    <property type="evidence" value="ECO:0007669"/>
    <property type="project" value="InterPro"/>
</dbReference>
<dbReference type="GO" id="GO:0005524">
    <property type="term" value="F:ATP binding"/>
    <property type="evidence" value="ECO:0007669"/>
    <property type="project" value="UniProtKB-UniRule"/>
</dbReference>
<dbReference type="RefSeq" id="WP_126728041.1">
    <property type="nucleotide sequence ID" value="NZ_RYZH01000080.1"/>
</dbReference>
<dbReference type="InterPro" id="IPR011761">
    <property type="entry name" value="ATP-grasp"/>
</dbReference>
<protein>
    <submittedName>
        <fullName evidence="3">ATP-grasp domain-containing protein</fullName>
    </submittedName>
</protein>
<proteinExistence type="predicted"/>
<dbReference type="InterPro" id="IPR003806">
    <property type="entry name" value="ATP-grasp_PylC-type"/>
</dbReference>
<dbReference type="Pfam" id="PF02655">
    <property type="entry name" value="ATP-grasp_3"/>
    <property type="match status" value="1"/>
</dbReference>